<dbReference type="Gene3D" id="2.30.320.10">
    <property type="entry name" value="YwqG-like"/>
    <property type="match status" value="2"/>
</dbReference>
<dbReference type="EMBL" id="CP045273">
    <property type="protein sequence ID" value="QJX80679.1"/>
    <property type="molecule type" value="Genomic_DNA"/>
</dbReference>
<dbReference type="SUPFAM" id="SSF103032">
    <property type="entry name" value="Hypothetical protein YwqG"/>
    <property type="match status" value="1"/>
</dbReference>
<organism evidence="1 2">
    <name type="scientific">Priestia megaterium</name>
    <name type="common">Bacillus megaterium</name>
    <dbReference type="NCBI Taxonomy" id="1404"/>
    <lineage>
        <taxon>Bacteria</taxon>
        <taxon>Bacillati</taxon>
        <taxon>Bacillota</taxon>
        <taxon>Bacilli</taxon>
        <taxon>Bacillales</taxon>
        <taxon>Bacillaceae</taxon>
        <taxon>Priestia</taxon>
    </lineage>
</organism>
<accession>A0A6M6E6D3</accession>
<reference evidence="1 2" key="1">
    <citation type="submission" date="2019-10" db="EMBL/GenBank/DDBJ databases">
        <title>Complete genome sequences for adaption low water activity.</title>
        <authorList>
            <person name="Zhao L."/>
            <person name="Zhong J."/>
        </authorList>
    </citation>
    <scope>NUCLEOTIDE SEQUENCE [LARGE SCALE GENOMIC DNA]</scope>
    <source>
        <strain evidence="1 2">FDU301</strain>
        <plasmid evidence="2">pfdu301a</plasmid>
    </source>
</reference>
<dbReference type="Proteomes" id="UP000501076">
    <property type="component" value="Plasmid pFDU301A"/>
</dbReference>
<name>A0A6M6E6D3_PRIMG</name>
<evidence type="ECO:0000313" key="2">
    <source>
        <dbReference type="Proteomes" id="UP000501076"/>
    </source>
</evidence>
<protein>
    <submittedName>
        <fullName evidence="1">DUF1963 domain-containing protein</fullName>
    </submittedName>
</protein>
<gene>
    <name evidence="1" type="ORF">FDZ14_31820</name>
</gene>
<dbReference type="InterPro" id="IPR035948">
    <property type="entry name" value="YwqG-like_sf"/>
</dbReference>
<dbReference type="InterPro" id="IPR015315">
    <property type="entry name" value="DUF1963"/>
</dbReference>
<dbReference type="Pfam" id="PF09234">
    <property type="entry name" value="DUF1963"/>
    <property type="match status" value="1"/>
</dbReference>
<sequence length="238" mass="28203">MSQNINLAEMMKPIKKPSLNMLFLKYKNEEPNNESHLGGYPYFTSDDKWPTCSECKKEMIFFMQLREVTSDGNVVLRTYYHCPCELENFIPIINTIEYQNPSIEHCVKTQTGTKTLPFVEIKYEPSWSIPNWALLPLYNKEMHDQILLMHNENNEQAEDYYESLRWNENYLATEPYSLISGYPEFISDPKVFKCQCCKKPTEFIFQLDTDEEFQISWNSGVLYCFRCPNTKTLYFTIN</sequence>
<dbReference type="AlphaFoldDB" id="A0A6M6E6D3"/>
<dbReference type="RefSeq" id="WP_171778674.1">
    <property type="nucleotide sequence ID" value="NZ_CP045273.1"/>
</dbReference>
<geneLocation type="plasmid" evidence="2">
    <name>pfdu301a</name>
</geneLocation>
<proteinExistence type="predicted"/>
<evidence type="ECO:0000313" key="1">
    <source>
        <dbReference type="EMBL" id="QJX80679.1"/>
    </source>
</evidence>
<keyword evidence="1" id="KW-0614">Plasmid</keyword>